<keyword evidence="1" id="KW-0456">Lyase</keyword>
<protein>
    <submittedName>
        <fullName evidence="1">Methionine gamma-lyase</fullName>
    </submittedName>
</protein>
<dbReference type="PANTHER" id="PTHR46658">
    <property type="entry name" value="CYS OR MET METABOLISM PYRIDOXAL-PHOSPHATE-DEPENDENT ENZYME"/>
    <property type="match status" value="1"/>
</dbReference>
<reference evidence="1" key="1">
    <citation type="submission" date="2015-09" db="EMBL/GenBank/DDBJ databases">
        <authorList>
            <consortium name="Pathogen Informatics"/>
        </authorList>
    </citation>
    <scope>NUCLEOTIDE SEQUENCE</scope>
    <source>
        <strain evidence="1">2789STDY5834896</strain>
    </source>
</reference>
<proteinExistence type="predicted"/>
<dbReference type="EMBL" id="FMHG01000001">
    <property type="protein sequence ID" value="SCJ70183.1"/>
    <property type="molecule type" value="Genomic_DNA"/>
</dbReference>
<organism evidence="1">
    <name type="scientific">uncultured Anaerotruncus sp</name>
    <dbReference type="NCBI Taxonomy" id="905011"/>
    <lineage>
        <taxon>Bacteria</taxon>
        <taxon>Bacillati</taxon>
        <taxon>Bacillota</taxon>
        <taxon>Clostridia</taxon>
        <taxon>Eubacteriales</taxon>
        <taxon>Oscillospiraceae</taxon>
        <taxon>Anaerotruncus</taxon>
        <taxon>environmental samples</taxon>
    </lineage>
</organism>
<dbReference type="GO" id="GO:0016829">
    <property type="term" value="F:lyase activity"/>
    <property type="evidence" value="ECO:0007669"/>
    <property type="project" value="UniProtKB-KW"/>
</dbReference>
<dbReference type="Gene3D" id="3.90.1150.60">
    <property type="entry name" value="Methioning gamme-lyase, C-terminal domain"/>
    <property type="match status" value="1"/>
</dbReference>
<sequence length="421" mass="45858">MIDQNFFTFDDELLQLERQAMDLCADKFAELDEITQYNQLKVLHAFQQHQIAESHLVDTTGYGYGDRGRDALDAVFATIVGAEDALFRSGFASGTHALTVALFGVLRTGDTMLSITGKPYDTLEEVIGLRGTGNGSLKDFGIHYEQVELKDDTFDRTEIARRCVGKKVVYIQRSRGYSLRRSFTVEEIGDVISLVRQHNPTAIIMVDNCYGEFVQKIEPTQVGADLIMGSLIKNPGGGIAQSGGYIAGRHDLVELCSYRLTSPGTGRELGCSLGQNRALYMGLYHAPTVTGQATKVSVFANALFSLLGYEVFPKVTEPRGDIISAIRLGDERRLCAFCQGIQAGSAVDSSAVPEPCDMPGYESQVIMAAGAFTMGSSIELSADAPIREPFAVWFQGGLNFATGQIGVLTAAQNVRRIDRRS</sequence>
<dbReference type="PANTHER" id="PTHR46658:SF1">
    <property type="entry name" value="CYS OR MET METABOLISM PYRIDOXAL-PHOSPHATE-DEPENDENT ENZYME"/>
    <property type="match status" value="1"/>
</dbReference>
<dbReference type="AlphaFoldDB" id="A0A1C6IKQ6"/>
<dbReference type="SUPFAM" id="SSF53383">
    <property type="entry name" value="PLP-dependent transferases"/>
    <property type="match status" value="1"/>
</dbReference>
<dbReference type="InterPro" id="IPR015421">
    <property type="entry name" value="PyrdxlP-dep_Trfase_major"/>
</dbReference>
<dbReference type="InterPro" id="IPR009651">
    <property type="entry name" value="Met_g_lyase_put"/>
</dbReference>
<dbReference type="InterPro" id="IPR015424">
    <property type="entry name" value="PyrdxlP-dep_Trfase"/>
</dbReference>
<gene>
    <name evidence="1" type="ORF">SAMEA3545359_01500</name>
</gene>
<accession>A0A1C6IKQ6</accession>
<dbReference type="Gene3D" id="3.40.640.10">
    <property type="entry name" value="Type I PLP-dependent aspartate aminotransferase-like (Major domain)"/>
    <property type="match status" value="1"/>
</dbReference>
<dbReference type="Pfam" id="PF06838">
    <property type="entry name" value="Met_gamma_lyase"/>
    <property type="match status" value="1"/>
</dbReference>
<evidence type="ECO:0000313" key="1">
    <source>
        <dbReference type="EMBL" id="SCJ70183.1"/>
    </source>
</evidence>
<name>A0A1C6IKQ6_9FIRM</name>